<feature type="transmembrane region" description="Helical" evidence="10">
    <location>
        <begin position="59"/>
        <end position="87"/>
    </location>
</feature>
<dbReference type="NCBIfam" id="TIGR01726">
    <property type="entry name" value="HEQRo_perm_3TM"/>
    <property type="match status" value="1"/>
</dbReference>
<feature type="transmembrane region" description="Helical" evidence="10">
    <location>
        <begin position="194"/>
        <end position="211"/>
    </location>
</feature>
<comment type="similarity">
    <text evidence="3">Belongs to the binding-protein-dependent transport system permease family. HisMQ subfamily.</text>
</comment>
<keyword evidence="13" id="KW-1185">Reference proteome</keyword>
<organism evidence="12 13">
    <name type="scientific">Pseudomonas lijiangensis</name>
    <dbReference type="NCBI Taxonomy" id="2995658"/>
    <lineage>
        <taxon>Bacteria</taxon>
        <taxon>Pseudomonadati</taxon>
        <taxon>Pseudomonadota</taxon>
        <taxon>Gammaproteobacteria</taxon>
        <taxon>Pseudomonadales</taxon>
        <taxon>Pseudomonadaceae</taxon>
        <taxon>Pseudomonas</taxon>
    </lineage>
</organism>
<dbReference type="PANTHER" id="PTHR30614">
    <property type="entry name" value="MEMBRANE COMPONENT OF AMINO ACID ABC TRANSPORTER"/>
    <property type="match status" value="1"/>
</dbReference>
<evidence type="ECO:0000256" key="5">
    <source>
        <dbReference type="ARBA" id="ARBA00022475"/>
    </source>
</evidence>
<dbReference type="InterPro" id="IPR010065">
    <property type="entry name" value="AA_ABC_transptr_permease_3TM"/>
</dbReference>
<evidence type="ECO:0000256" key="1">
    <source>
        <dbReference type="ARBA" id="ARBA00003159"/>
    </source>
</evidence>
<dbReference type="Pfam" id="PF00528">
    <property type="entry name" value="BPD_transp_1"/>
    <property type="match status" value="1"/>
</dbReference>
<keyword evidence="9 10" id="KW-0472">Membrane</keyword>
<protein>
    <submittedName>
        <fullName evidence="12">Amino acid ABC transporter permease</fullName>
    </submittedName>
</protein>
<evidence type="ECO:0000256" key="2">
    <source>
        <dbReference type="ARBA" id="ARBA00004429"/>
    </source>
</evidence>
<dbReference type="InterPro" id="IPR000515">
    <property type="entry name" value="MetI-like"/>
</dbReference>
<dbReference type="EMBL" id="CP076668">
    <property type="protein sequence ID" value="QWU85369.1"/>
    <property type="molecule type" value="Genomic_DNA"/>
</dbReference>
<gene>
    <name evidence="12" type="ORF">KQP88_11645</name>
</gene>
<evidence type="ECO:0000259" key="11">
    <source>
        <dbReference type="PROSITE" id="PS50928"/>
    </source>
</evidence>
<evidence type="ECO:0000313" key="13">
    <source>
        <dbReference type="Proteomes" id="UP000683401"/>
    </source>
</evidence>
<keyword evidence="5" id="KW-1003">Cell membrane</keyword>
<feature type="domain" description="ABC transmembrane type-1" evidence="11">
    <location>
        <begin position="55"/>
        <end position="242"/>
    </location>
</feature>
<comment type="subcellular location">
    <subcellularLocation>
        <location evidence="2">Cell inner membrane</location>
        <topology evidence="2">Multi-pass membrane protein</topology>
    </subcellularLocation>
    <subcellularLocation>
        <location evidence="10">Cell membrane</location>
        <topology evidence="10">Multi-pass membrane protein</topology>
    </subcellularLocation>
</comment>
<reference evidence="13" key="1">
    <citation type="submission" date="2021-06" db="EMBL/GenBank/DDBJ databases">
        <title>Identification of Pseudomonas cichorii causing bacterial leaf black spot of flue-cured tobacco, a new disease in China.</title>
        <authorList>
            <person name="Lu C.-H."/>
        </authorList>
    </citation>
    <scope>NUCLEOTIDE SEQUENCE [LARGE SCALE GENOMIC DNA]</scope>
    <source>
        <strain evidence="13">LJ2</strain>
    </source>
</reference>
<evidence type="ECO:0000256" key="10">
    <source>
        <dbReference type="RuleBase" id="RU363032"/>
    </source>
</evidence>
<evidence type="ECO:0000256" key="9">
    <source>
        <dbReference type="ARBA" id="ARBA00023136"/>
    </source>
</evidence>
<evidence type="ECO:0000256" key="3">
    <source>
        <dbReference type="ARBA" id="ARBA00010072"/>
    </source>
</evidence>
<evidence type="ECO:0000256" key="8">
    <source>
        <dbReference type="ARBA" id="ARBA00022989"/>
    </source>
</evidence>
<dbReference type="InterPro" id="IPR043429">
    <property type="entry name" value="ArtM/GltK/GlnP/TcyL/YhdX-like"/>
</dbReference>
<dbReference type="Proteomes" id="UP000683401">
    <property type="component" value="Chromosome"/>
</dbReference>
<proteinExistence type="inferred from homology"/>
<dbReference type="PANTHER" id="PTHR30614:SF20">
    <property type="entry name" value="GLUTAMINE TRANSPORT SYSTEM PERMEASE PROTEIN GLNP"/>
    <property type="match status" value="1"/>
</dbReference>
<evidence type="ECO:0000256" key="4">
    <source>
        <dbReference type="ARBA" id="ARBA00022448"/>
    </source>
</evidence>
<keyword evidence="6 10" id="KW-0812">Transmembrane</keyword>
<sequence>MAIDSSVAAPVAWPRRHLLTLILVALAVAWLMFGAPDSPVFLALVQWSPALAMGFGQNILISLVAIGLGTVFGLLVGALGMSPFWLLRLPARIWIQIFRNAPWLVLIYFTTYVFPFEIRIGSTYISFPDWVKVTIGLALPASANVAEIFRGAVASIPSTQWEAARSLAFTRGQIFTSIILPQCFKRMLPPWMNLYAVITMGTALASLVGVHDVIDTAQIASNTVNQTGFTVIIYCSLLVLFFAYCYPISRLTQRLERRYAFY</sequence>
<evidence type="ECO:0000256" key="6">
    <source>
        <dbReference type="ARBA" id="ARBA00022692"/>
    </source>
</evidence>
<keyword evidence="4 10" id="KW-0813">Transport</keyword>
<comment type="function">
    <text evidence="1">Part of the binding-protein-dependent transport system for glutamine; probably responsible for the translocation of the substrate across the membrane.</text>
</comment>
<dbReference type="RefSeq" id="WP_216705759.1">
    <property type="nucleotide sequence ID" value="NZ_CP076668.1"/>
</dbReference>
<feature type="transmembrane region" description="Helical" evidence="10">
    <location>
        <begin position="231"/>
        <end position="249"/>
    </location>
</feature>
<keyword evidence="8 10" id="KW-1133">Transmembrane helix</keyword>
<dbReference type="PROSITE" id="PS50928">
    <property type="entry name" value="ABC_TM1"/>
    <property type="match status" value="1"/>
</dbReference>
<evidence type="ECO:0000256" key="7">
    <source>
        <dbReference type="ARBA" id="ARBA00022970"/>
    </source>
</evidence>
<accession>A0ABX8HXI3</accession>
<evidence type="ECO:0000313" key="12">
    <source>
        <dbReference type="EMBL" id="QWU85369.1"/>
    </source>
</evidence>
<name>A0ABX8HXI3_9PSED</name>
<keyword evidence="7" id="KW-0029">Amino-acid transport</keyword>
<dbReference type="CDD" id="cd06261">
    <property type="entry name" value="TM_PBP2"/>
    <property type="match status" value="1"/>
</dbReference>